<gene>
    <name evidence="1" type="ORF">BJF95_04805</name>
</gene>
<dbReference type="AlphaFoldDB" id="A0A1Q8ZSK7"/>
<keyword evidence="2" id="KW-1185">Reference proteome</keyword>
<name>A0A1Q8ZSK7_9HYPH</name>
<sequence length="64" mass="7048">MLLAFNCHDKAKNAKGTLYHLGRAGLREAATMRIGVLHHLGSLAGDPKLSRTDRSKMAYRVAAW</sequence>
<dbReference type="EMBL" id="MKIM01000026">
    <property type="protein sequence ID" value="OLP44906.1"/>
    <property type="molecule type" value="Genomic_DNA"/>
</dbReference>
<evidence type="ECO:0000313" key="1">
    <source>
        <dbReference type="EMBL" id="OLP44906.1"/>
    </source>
</evidence>
<dbReference type="STRING" id="1867956.BJF95_04805"/>
<organism evidence="1 2">
    <name type="scientific">Rhizobium oryziradicis</name>
    <dbReference type="NCBI Taxonomy" id="1867956"/>
    <lineage>
        <taxon>Bacteria</taxon>
        <taxon>Pseudomonadati</taxon>
        <taxon>Pseudomonadota</taxon>
        <taxon>Alphaproteobacteria</taxon>
        <taxon>Hyphomicrobiales</taxon>
        <taxon>Rhizobiaceae</taxon>
        <taxon>Rhizobium/Agrobacterium group</taxon>
        <taxon>Rhizobium</taxon>
    </lineage>
</organism>
<reference evidence="1 2" key="1">
    <citation type="submission" date="2016-09" db="EMBL/GenBank/DDBJ databases">
        <title>Rhizobium oryziradicis sp. nov., isolated from the root of rice.</title>
        <authorList>
            <person name="Zhao J."/>
            <person name="Zhang X."/>
        </authorList>
    </citation>
    <scope>NUCLEOTIDE SEQUENCE [LARGE SCALE GENOMIC DNA]</scope>
    <source>
        <strain evidence="1 2">N19</strain>
    </source>
</reference>
<evidence type="ECO:0000313" key="2">
    <source>
        <dbReference type="Proteomes" id="UP000186894"/>
    </source>
</evidence>
<comment type="caution">
    <text evidence="1">The sequence shown here is derived from an EMBL/GenBank/DDBJ whole genome shotgun (WGS) entry which is preliminary data.</text>
</comment>
<accession>A0A1Q8ZSK7</accession>
<protein>
    <submittedName>
        <fullName evidence="1">Uncharacterized protein</fullName>
    </submittedName>
</protein>
<proteinExistence type="predicted"/>
<dbReference type="Proteomes" id="UP000186894">
    <property type="component" value="Unassembled WGS sequence"/>
</dbReference>